<organism evidence="1 2">
    <name type="scientific">Rangifer tarandus platyrhynchus</name>
    <name type="common">Svalbard reindeer</name>
    <dbReference type="NCBI Taxonomy" id="3082113"/>
    <lineage>
        <taxon>Eukaryota</taxon>
        <taxon>Metazoa</taxon>
        <taxon>Chordata</taxon>
        <taxon>Craniata</taxon>
        <taxon>Vertebrata</taxon>
        <taxon>Euteleostomi</taxon>
        <taxon>Mammalia</taxon>
        <taxon>Eutheria</taxon>
        <taxon>Laurasiatheria</taxon>
        <taxon>Artiodactyla</taxon>
        <taxon>Ruminantia</taxon>
        <taxon>Pecora</taxon>
        <taxon>Cervidae</taxon>
        <taxon>Odocoileinae</taxon>
        <taxon>Rangifer</taxon>
    </lineage>
</organism>
<evidence type="ECO:0000313" key="2">
    <source>
        <dbReference type="Proteomes" id="UP001162501"/>
    </source>
</evidence>
<dbReference type="Proteomes" id="UP001162501">
    <property type="component" value="Chromosome 15"/>
</dbReference>
<protein>
    <submittedName>
        <fullName evidence="1">Uncharacterized protein</fullName>
    </submittedName>
</protein>
<gene>
    <name evidence="1" type="ORF">MRATA1EN22A_LOCUS5810</name>
</gene>
<reference evidence="1" key="1">
    <citation type="submission" date="2023-05" db="EMBL/GenBank/DDBJ databases">
        <authorList>
            <consortium name="ELIXIR-Norway"/>
        </authorList>
    </citation>
    <scope>NUCLEOTIDE SEQUENCE</scope>
</reference>
<evidence type="ECO:0000313" key="1">
    <source>
        <dbReference type="EMBL" id="CAM9672201.1"/>
    </source>
</evidence>
<dbReference type="EMBL" id="OX596099">
    <property type="protein sequence ID" value="CAM9672201.1"/>
    <property type="molecule type" value="Genomic_DNA"/>
</dbReference>
<sequence length="91" mass="9970">MEGSGWLHPSRLRRKRCHLDQEEVPAGTHRRLSLSLIQCVLRRACLVVADVTARRVVGGATGRRDEGLMMLAGIQTKGGLGRAPWEGTGRP</sequence>
<name>A0AC59YG72_RANTA</name>
<accession>A0AC59YG72</accession>
<reference evidence="1" key="2">
    <citation type="submission" date="2025-03" db="EMBL/GenBank/DDBJ databases">
        <authorList>
            <consortium name="ELIXIR-Norway"/>
            <consortium name="Elixir Norway"/>
        </authorList>
    </citation>
    <scope>NUCLEOTIDE SEQUENCE</scope>
</reference>
<proteinExistence type="predicted"/>